<sequence>MYIECGQTDYGFNISPVEFSVNKLLPRPRQTSETSRPVKAGFKLFNFALTSLTLYRGRLGAPCLIRSVPLSIFSSSEVLAVQSRAVQDDTMTPKKQSTRGPELRVCGRAKAALCVSDPAPTLRRINVASLHARSRQGRMPAENGRVEGGLRWGEVGHPANHRVRKVISELMNSLLSLRWLAKTADVFLLPVGLS</sequence>
<organism evidence="1 2">
    <name type="scientific">Batillaria attramentaria</name>
    <dbReference type="NCBI Taxonomy" id="370345"/>
    <lineage>
        <taxon>Eukaryota</taxon>
        <taxon>Metazoa</taxon>
        <taxon>Spiralia</taxon>
        <taxon>Lophotrochozoa</taxon>
        <taxon>Mollusca</taxon>
        <taxon>Gastropoda</taxon>
        <taxon>Caenogastropoda</taxon>
        <taxon>Sorbeoconcha</taxon>
        <taxon>Cerithioidea</taxon>
        <taxon>Batillariidae</taxon>
        <taxon>Batillaria</taxon>
    </lineage>
</organism>
<name>A0ABD0LNP5_9CAEN</name>
<protein>
    <submittedName>
        <fullName evidence="1">Uncharacterized protein</fullName>
    </submittedName>
</protein>
<evidence type="ECO:0000313" key="2">
    <source>
        <dbReference type="Proteomes" id="UP001519460"/>
    </source>
</evidence>
<feature type="non-terminal residue" evidence="1">
    <location>
        <position position="194"/>
    </location>
</feature>
<keyword evidence="2" id="KW-1185">Reference proteome</keyword>
<reference evidence="1 2" key="1">
    <citation type="journal article" date="2023" name="Sci. Data">
        <title>Genome assembly of the Korean intertidal mud-creeper Batillaria attramentaria.</title>
        <authorList>
            <person name="Patra A.K."/>
            <person name="Ho P.T."/>
            <person name="Jun S."/>
            <person name="Lee S.J."/>
            <person name="Kim Y."/>
            <person name="Won Y.J."/>
        </authorList>
    </citation>
    <scope>NUCLEOTIDE SEQUENCE [LARGE SCALE GENOMIC DNA]</scope>
    <source>
        <strain evidence="1">Wonlab-2016</strain>
    </source>
</reference>
<dbReference type="AlphaFoldDB" id="A0ABD0LNP5"/>
<comment type="caution">
    <text evidence="1">The sequence shown here is derived from an EMBL/GenBank/DDBJ whole genome shotgun (WGS) entry which is preliminary data.</text>
</comment>
<proteinExistence type="predicted"/>
<gene>
    <name evidence="1" type="ORF">BaRGS_00007697</name>
</gene>
<evidence type="ECO:0000313" key="1">
    <source>
        <dbReference type="EMBL" id="KAK7501212.1"/>
    </source>
</evidence>
<dbReference type="Proteomes" id="UP001519460">
    <property type="component" value="Unassembled WGS sequence"/>
</dbReference>
<accession>A0ABD0LNP5</accession>
<dbReference type="EMBL" id="JACVVK020000033">
    <property type="protein sequence ID" value="KAK7501212.1"/>
    <property type="molecule type" value="Genomic_DNA"/>
</dbReference>